<evidence type="ECO:0000256" key="1">
    <source>
        <dbReference type="SAM" id="MobiDB-lite"/>
    </source>
</evidence>
<organism evidence="2">
    <name type="scientific">marine metagenome</name>
    <dbReference type="NCBI Taxonomy" id="408172"/>
    <lineage>
        <taxon>unclassified sequences</taxon>
        <taxon>metagenomes</taxon>
        <taxon>ecological metagenomes</taxon>
    </lineage>
</organism>
<dbReference type="AntiFam" id="ANF00046">
    <property type="entry name" value="Overlaps RNaseP, same strand"/>
</dbReference>
<evidence type="ECO:0000313" key="2">
    <source>
        <dbReference type="EMBL" id="SUZ80502.1"/>
    </source>
</evidence>
<accession>A0A381QMD2</accession>
<feature type="compositionally biased region" description="Low complexity" evidence="1">
    <location>
        <begin position="46"/>
        <end position="58"/>
    </location>
</feature>
<name>A0A381QMD2_9ZZZZ</name>
<protein>
    <submittedName>
        <fullName evidence="2">Uncharacterized protein</fullName>
    </submittedName>
</protein>
<reference evidence="2" key="1">
    <citation type="submission" date="2018-05" db="EMBL/GenBank/DDBJ databases">
        <authorList>
            <person name="Lanie J.A."/>
            <person name="Ng W.-L."/>
            <person name="Kazmierczak K.M."/>
            <person name="Andrzejewski T.M."/>
            <person name="Davidsen T.M."/>
            <person name="Wayne K.J."/>
            <person name="Tettelin H."/>
            <person name="Glass J.I."/>
            <person name="Rusch D."/>
            <person name="Podicherti R."/>
            <person name="Tsui H.-C.T."/>
            <person name="Winkler M.E."/>
        </authorList>
    </citation>
    <scope>NUCLEOTIDE SEQUENCE</scope>
</reference>
<dbReference type="AlphaFoldDB" id="A0A381QMD2"/>
<gene>
    <name evidence="2" type="ORF">METZ01_LOCUS33356</name>
</gene>
<proteinExistence type="predicted"/>
<sequence length="94" mass="10092">MGPMLEFEMEGHADRVTAVLPEMEGGRKVRAPLGRVLGNSQVPIAGSPGSGTESGTETYRPSSNGRIRVKSDGKSVRLTAVTQRRLNPTWSKAK</sequence>
<dbReference type="EMBL" id="UINC01001428">
    <property type="protein sequence ID" value="SUZ80502.1"/>
    <property type="molecule type" value="Genomic_DNA"/>
</dbReference>
<feature type="compositionally biased region" description="Polar residues" evidence="1">
    <location>
        <begin position="80"/>
        <end position="94"/>
    </location>
</feature>
<feature type="region of interest" description="Disordered" evidence="1">
    <location>
        <begin position="39"/>
        <end position="94"/>
    </location>
</feature>